<evidence type="ECO:0000256" key="5">
    <source>
        <dbReference type="ARBA" id="ARBA00023180"/>
    </source>
</evidence>
<feature type="region of interest" description="Disordered" evidence="7">
    <location>
        <begin position="172"/>
        <end position="241"/>
    </location>
</feature>
<dbReference type="InterPro" id="IPR003599">
    <property type="entry name" value="Ig_sub"/>
</dbReference>
<dbReference type="InterPro" id="IPR036179">
    <property type="entry name" value="Ig-like_dom_sf"/>
</dbReference>
<dbReference type="SMART" id="SM00409">
    <property type="entry name" value="IG"/>
    <property type="match status" value="1"/>
</dbReference>
<dbReference type="Gene3D" id="2.60.40.10">
    <property type="entry name" value="Immunoglobulins"/>
    <property type="match status" value="1"/>
</dbReference>
<dbReference type="AlphaFoldDB" id="A0A3B4ZGC2"/>
<feature type="domain" description="Ig-like" evidence="9">
    <location>
        <begin position="21"/>
        <end position="113"/>
    </location>
</feature>
<dbReference type="GO" id="GO:0005102">
    <property type="term" value="F:signaling receptor binding"/>
    <property type="evidence" value="ECO:0007669"/>
    <property type="project" value="TreeGrafter"/>
</dbReference>
<comment type="subcellular location">
    <subcellularLocation>
        <location evidence="1">Membrane</location>
    </subcellularLocation>
</comment>
<keyword evidence="6" id="KW-0393">Immunoglobulin domain</keyword>
<dbReference type="Ensembl" id="ENSSPAT00000007594.1">
    <property type="protein sequence ID" value="ENSSPAP00000007450.1"/>
    <property type="gene ID" value="ENSSPAG00000005697.1"/>
</dbReference>
<reference evidence="10" key="1">
    <citation type="submission" date="2023-09" db="UniProtKB">
        <authorList>
            <consortium name="Ensembl"/>
        </authorList>
    </citation>
    <scope>IDENTIFICATION</scope>
</reference>
<keyword evidence="3" id="KW-0472">Membrane</keyword>
<dbReference type="GO" id="GO:1903037">
    <property type="term" value="P:regulation of leukocyte cell-cell adhesion"/>
    <property type="evidence" value="ECO:0007669"/>
    <property type="project" value="UniProtKB-ARBA"/>
</dbReference>
<accession>A0A3B4ZGC2</accession>
<dbReference type="SUPFAM" id="SSF48726">
    <property type="entry name" value="Immunoglobulin"/>
    <property type="match status" value="1"/>
</dbReference>
<evidence type="ECO:0000256" key="8">
    <source>
        <dbReference type="SAM" id="SignalP"/>
    </source>
</evidence>
<keyword evidence="4" id="KW-1015">Disulfide bond</keyword>
<dbReference type="GO" id="GO:0050863">
    <property type="term" value="P:regulation of T cell activation"/>
    <property type="evidence" value="ECO:0007669"/>
    <property type="project" value="UniProtKB-ARBA"/>
</dbReference>
<dbReference type="PANTHER" id="PTHR24100:SF151">
    <property type="entry name" value="ICOS LIGAND"/>
    <property type="match status" value="1"/>
</dbReference>
<evidence type="ECO:0000256" key="7">
    <source>
        <dbReference type="SAM" id="MobiDB-lite"/>
    </source>
</evidence>
<dbReference type="GO" id="GO:0001817">
    <property type="term" value="P:regulation of cytokine production"/>
    <property type="evidence" value="ECO:0007669"/>
    <property type="project" value="TreeGrafter"/>
</dbReference>
<keyword evidence="5" id="KW-0325">Glycoprotein</keyword>
<evidence type="ECO:0000256" key="6">
    <source>
        <dbReference type="ARBA" id="ARBA00023319"/>
    </source>
</evidence>
<evidence type="ECO:0000256" key="2">
    <source>
        <dbReference type="ARBA" id="ARBA00022729"/>
    </source>
</evidence>
<dbReference type="InterPro" id="IPR050504">
    <property type="entry name" value="IgSF_BTN/MOG"/>
</dbReference>
<evidence type="ECO:0000256" key="3">
    <source>
        <dbReference type="ARBA" id="ARBA00023136"/>
    </source>
</evidence>
<dbReference type="GO" id="GO:0050852">
    <property type="term" value="P:T cell receptor signaling pathway"/>
    <property type="evidence" value="ECO:0007669"/>
    <property type="project" value="TreeGrafter"/>
</dbReference>
<keyword evidence="2 8" id="KW-0732">Signal</keyword>
<dbReference type="InterPro" id="IPR013106">
    <property type="entry name" value="Ig_V-set"/>
</dbReference>
<feature type="signal peptide" evidence="8">
    <location>
        <begin position="1"/>
        <end position="21"/>
    </location>
</feature>
<dbReference type="InterPro" id="IPR013783">
    <property type="entry name" value="Ig-like_fold"/>
</dbReference>
<proteinExistence type="predicted"/>
<feature type="chain" id="PRO_5017410692" description="Ig-like domain-containing protein" evidence="8">
    <location>
        <begin position="22"/>
        <end position="241"/>
    </location>
</feature>
<evidence type="ECO:0000313" key="10">
    <source>
        <dbReference type="Ensembl" id="ENSSPAP00000007450.1"/>
    </source>
</evidence>
<evidence type="ECO:0000256" key="4">
    <source>
        <dbReference type="ARBA" id="ARBA00023157"/>
    </source>
</evidence>
<dbReference type="PANTHER" id="PTHR24100">
    <property type="entry name" value="BUTYROPHILIN"/>
    <property type="match status" value="1"/>
</dbReference>
<evidence type="ECO:0000256" key="1">
    <source>
        <dbReference type="ARBA" id="ARBA00004370"/>
    </source>
</evidence>
<dbReference type="PROSITE" id="PS50835">
    <property type="entry name" value="IG_LIKE"/>
    <property type="match status" value="1"/>
</dbReference>
<protein>
    <recommendedName>
        <fullName evidence="9">Ig-like domain-containing protein</fullName>
    </recommendedName>
</protein>
<dbReference type="Pfam" id="PF07686">
    <property type="entry name" value="V-set"/>
    <property type="match status" value="1"/>
</dbReference>
<dbReference type="InterPro" id="IPR007110">
    <property type="entry name" value="Ig-like_dom"/>
</dbReference>
<sequence>FVCMWSLLASCLFTRFHEYSSQRISSPASVVALAGEDVLLPCRLQPPISDSSITVEWTRPGLDPGYIHDHQVYHSQNPGYQYRTALFVDQLINGNVSLKLFRVKMSDAGKYRCFLPSLQMESFVHLSVGKRTCCALVPGTLMNHLILEHQVVPDLPPLGDAVQLCLGNPKAFPDQPRDIIPPAGSGSAPGSPPGSPPRWTCSENLQRKPPRRHPNQMSKPPQLAPLDVKEQRLYSELPPDV</sequence>
<dbReference type="GeneTree" id="ENSGT01050000244843"/>
<name>A0A3B4ZGC2_9TELE</name>
<organism evidence="10">
    <name type="scientific">Stegastes partitus</name>
    <name type="common">bicolor damselfish</name>
    <dbReference type="NCBI Taxonomy" id="144197"/>
    <lineage>
        <taxon>Eukaryota</taxon>
        <taxon>Metazoa</taxon>
        <taxon>Chordata</taxon>
        <taxon>Craniata</taxon>
        <taxon>Vertebrata</taxon>
        <taxon>Euteleostomi</taxon>
        <taxon>Actinopterygii</taxon>
        <taxon>Neopterygii</taxon>
        <taxon>Teleostei</taxon>
        <taxon>Neoteleostei</taxon>
        <taxon>Acanthomorphata</taxon>
        <taxon>Ovalentaria</taxon>
        <taxon>Pomacentridae</taxon>
        <taxon>Stegastes</taxon>
    </lineage>
</organism>
<evidence type="ECO:0000259" key="9">
    <source>
        <dbReference type="PROSITE" id="PS50835"/>
    </source>
</evidence>
<dbReference type="FunFam" id="2.60.40.10:FF:000142">
    <property type="entry name" value="V-set domain-containing T-cell activation inhibitor 1"/>
    <property type="match status" value="1"/>
</dbReference>
<dbReference type="GO" id="GO:0009897">
    <property type="term" value="C:external side of plasma membrane"/>
    <property type="evidence" value="ECO:0007669"/>
    <property type="project" value="TreeGrafter"/>
</dbReference>